<dbReference type="PANTHER" id="PTHR30153">
    <property type="entry name" value="REPLICATIVE DNA HELICASE DNAB"/>
    <property type="match status" value="1"/>
</dbReference>
<gene>
    <name evidence="2" type="ORF">LCGC14_2709810</name>
</gene>
<feature type="non-terminal residue" evidence="2">
    <location>
        <position position="344"/>
    </location>
</feature>
<dbReference type="Gene3D" id="3.40.50.300">
    <property type="entry name" value="P-loop containing nucleotide triphosphate hydrolases"/>
    <property type="match status" value="1"/>
</dbReference>
<organism evidence="2">
    <name type="scientific">marine sediment metagenome</name>
    <dbReference type="NCBI Taxonomy" id="412755"/>
    <lineage>
        <taxon>unclassified sequences</taxon>
        <taxon>metagenomes</taxon>
        <taxon>ecological metagenomes</taxon>
    </lineage>
</organism>
<dbReference type="GO" id="GO:0005524">
    <property type="term" value="F:ATP binding"/>
    <property type="evidence" value="ECO:0007669"/>
    <property type="project" value="InterPro"/>
</dbReference>
<dbReference type="InterPro" id="IPR007694">
    <property type="entry name" value="DNA_helicase_DnaB-like_C"/>
</dbReference>
<dbReference type="GO" id="GO:0006260">
    <property type="term" value="P:DNA replication"/>
    <property type="evidence" value="ECO:0007669"/>
    <property type="project" value="InterPro"/>
</dbReference>
<sequence>MIVVTFTSAIRYIFLRILMNELEEIKTSIKYKTVEISKAKKFVENLKLDYNKKSPRLSLINNAESLVEAIEKKNDEKARAILESIKGFFSVDHLTMAPISAEESFERLKDTPEPILFPILDMKIPRGLNVIIGSYPGVGKSTFIANIVMNFLLRKKFMIFFSLEMTASQVWIKLLQWYLASVKKINEAYDMLEYKIRSRQEGLYETALEFAKEFKPYLLIIEKEDLTATQMVSLIDNSYNFFGRKPDLWLIDYIQLIDNEPKQLDSHRLHVAEISKILTRKSKHDLLNGIIASQLNDKGNFSEAANIKNDCGWAIRLEREKDENGSYRSEITINLLKNRYGPIK</sequence>
<accession>A0A0F9C4Z2</accession>
<evidence type="ECO:0000313" key="2">
    <source>
        <dbReference type="EMBL" id="KKK91751.1"/>
    </source>
</evidence>
<reference evidence="2" key="1">
    <citation type="journal article" date="2015" name="Nature">
        <title>Complex archaea that bridge the gap between prokaryotes and eukaryotes.</title>
        <authorList>
            <person name="Spang A."/>
            <person name="Saw J.H."/>
            <person name="Jorgensen S.L."/>
            <person name="Zaremba-Niedzwiedzka K."/>
            <person name="Martijn J."/>
            <person name="Lind A.E."/>
            <person name="van Eijk R."/>
            <person name="Schleper C."/>
            <person name="Guy L."/>
            <person name="Ettema T.J."/>
        </authorList>
    </citation>
    <scope>NUCLEOTIDE SEQUENCE</scope>
</reference>
<dbReference type="GO" id="GO:0003678">
    <property type="term" value="F:DNA helicase activity"/>
    <property type="evidence" value="ECO:0007669"/>
    <property type="project" value="InterPro"/>
</dbReference>
<dbReference type="Pfam" id="PF03796">
    <property type="entry name" value="DnaB_C"/>
    <property type="match status" value="1"/>
</dbReference>
<name>A0A0F9C4Z2_9ZZZZ</name>
<dbReference type="AlphaFoldDB" id="A0A0F9C4Z2"/>
<comment type="caution">
    <text evidence="2">The sequence shown here is derived from an EMBL/GenBank/DDBJ whole genome shotgun (WGS) entry which is preliminary data.</text>
</comment>
<dbReference type="SUPFAM" id="SSF52540">
    <property type="entry name" value="P-loop containing nucleoside triphosphate hydrolases"/>
    <property type="match status" value="1"/>
</dbReference>
<feature type="domain" description="SF4 helicase" evidence="1">
    <location>
        <begin position="130"/>
        <end position="343"/>
    </location>
</feature>
<protein>
    <recommendedName>
        <fullName evidence="1">SF4 helicase domain-containing protein</fullName>
    </recommendedName>
</protein>
<evidence type="ECO:0000259" key="1">
    <source>
        <dbReference type="Pfam" id="PF03796"/>
    </source>
</evidence>
<dbReference type="PANTHER" id="PTHR30153:SF2">
    <property type="entry name" value="REPLICATIVE DNA HELICASE"/>
    <property type="match status" value="1"/>
</dbReference>
<dbReference type="EMBL" id="LAZR01048513">
    <property type="protein sequence ID" value="KKK91751.1"/>
    <property type="molecule type" value="Genomic_DNA"/>
</dbReference>
<dbReference type="InterPro" id="IPR027417">
    <property type="entry name" value="P-loop_NTPase"/>
</dbReference>
<proteinExistence type="predicted"/>
<dbReference type="GO" id="GO:0005829">
    <property type="term" value="C:cytosol"/>
    <property type="evidence" value="ECO:0007669"/>
    <property type="project" value="TreeGrafter"/>
</dbReference>